<evidence type="ECO:0008006" key="3">
    <source>
        <dbReference type="Google" id="ProtNLM"/>
    </source>
</evidence>
<accession>A0AA36EEH1</accession>
<keyword evidence="2" id="KW-1185">Reference proteome</keyword>
<dbReference type="Proteomes" id="UP001177003">
    <property type="component" value="Chromosome 7"/>
</dbReference>
<dbReference type="AlphaFoldDB" id="A0AA36EEH1"/>
<evidence type="ECO:0000313" key="2">
    <source>
        <dbReference type="Proteomes" id="UP001177003"/>
    </source>
</evidence>
<sequence>MASSSNAPPPFASAPIQDLDYLYASIANISNFVSVKLSSDGNYHLWKTQMLCLMNSHNMVGLVDHTIVGPRIQSNLILGQYNSLLKGWIFASVNENVLDAVVDLKSAKEVWDKLKSFYDSTTGPHQGIYLNKFK</sequence>
<reference evidence="1" key="1">
    <citation type="submission" date="2023-04" db="EMBL/GenBank/DDBJ databases">
        <authorList>
            <person name="Vijverberg K."/>
            <person name="Xiong W."/>
            <person name="Schranz E."/>
        </authorList>
    </citation>
    <scope>NUCLEOTIDE SEQUENCE</scope>
</reference>
<organism evidence="1 2">
    <name type="scientific">Lactuca saligna</name>
    <name type="common">Willowleaf lettuce</name>
    <dbReference type="NCBI Taxonomy" id="75948"/>
    <lineage>
        <taxon>Eukaryota</taxon>
        <taxon>Viridiplantae</taxon>
        <taxon>Streptophyta</taxon>
        <taxon>Embryophyta</taxon>
        <taxon>Tracheophyta</taxon>
        <taxon>Spermatophyta</taxon>
        <taxon>Magnoliopsida</taxon>
        <taxon>eudicotyledons</taxon>
        <taxon>Gunneridae</taxon>
        <taxon>Pentapetalae</taxon>
        <taxon>asterids</taxon>
        <taxon>campanulids</taxon>
        <taxon>Asterales</taxon>
        <taxon>Asteraceae</taxon>
        <taxon>Cichorioideae</taxon>
        <taxon>Cichorieae</taxon>
        <taxon>Lactucinae</taxon>
        <taxon>Lactuca</taxon>
    </lineage>
</organism>
<protein>
    <recommendedName>
        <fullName evidence="3">Retrotransposon Copia-like N-terminal domain-containing protein</fullName>
    </recommendedName>
</protein>
<evidence type="ECO:0000313" key="1">
    <source>
        <dbReference type="EMBL" id="CAI9293501.1"/>
    </source>
</evidence>
<gene>
    <name evidence="1" type="ORF">LSALG_LOCUS32525</name>
</gene>
<name>A0AA36EEH1_LACSI</name>
<dbReference type="PANTHER" id="PTHR37610:SF103">
    <property type="entry name" value="SERINE_THREONINE-PROTEIN PHOSPHATASE 6 REGULATORY ANKYRIN REPEAT SUBUNIT C-LIKE ISOFORM X1"/>
    <property type="match status" value="1"/>
</dbReference>
<dbReference type="EMBL" id="OX465083">
    <property type="protein sequence ID" value="CAI9293501.1"/>
    <property type="molecule type" value="Genomic_DNA"/>
</dbReference>
<proteinExistence type="predicted"/>
<dbReference type="Pfam" id="PF14223">
    <property type="entry name" value="Retrotran_gag_2"/>
    <property type="match status" value="1"/>
</dbReference>
<dbReference type="PANTHER" id="PTHR37610">
    <property type="entry name" value="CCHC-TYPE DOMAIN-CONTAINING PROTEIN"/>
    <property type="match status" value="1"/>
</dbReference>